<dbReference type="PRINTS" id="PR00724">
    <property type="entry name" value="CRBOXYPTASEC"/>
</dbReference>
<protein>
    <recommendedName>
        <fullName evidence="7">Carboxypeptidase</fullName>
        <ecNumber evidence="7">3.4.16.-</ecNumber>
    </recommendedName>
</protein>
<accession>A0A9P6SSJ4</accession>
<keyword evidence="2 7" id="KW-0121">Carboxypeptidase</keyword>
<dbReference type="SUPFAM" id="SSF53474">
    <property type="entry name" value="alpha/beta-Hydrolases"/>
    <property type="match status" value="1"/>
</dbReference>
<evidence type="ECO:0000256" key="1">
    <source>
        <dbReference type="ARBA" id="ARBA00009431"/>
    </source>
</evidence>
<evidence type="ECO:0000256" key="4">
    <source>
        <dbReference type="ARBA" id="ARBA00022729"/>
    </source>
</evidence>
<evidence type="ECO:0000256" key="6">
    <source>
        <dbReference type="ARBA" id="ARBA00023180"/>
    </source>
</evidence>
<evidence type="ECO:0000313" key="8">
    <source>
        <dbReference type="EMBL" id="KAF9996952.1"/>
    </source>
</evidence>
<dbReference type="EMBL" id="JAAAHW010001080">
    <property type="protein sequence ID" value="KAF9996952.1"/>
    <property type="molecule type" value="Genomic_DNA"/>
</dbReference>
<dbReference type="OrthoDB" id="443318at2759"/>
<evidence type="ECO:0000256" key="7">
    <source>
        <dbReference type="RuleBase" id="RU361156"/>
    </source>
</evidence>
<keyword evidence="6" id="KW-0325">Glycoprotein</keyword>
<keyword evidence="4" id="KW-0732">Signal</keyword>
<evidence type="ECO:0000256" key="3">
    <source>
        <dbReference type="ARBA" id="ARBA00022670"/>
    </source>
</evidence>
<dbReference type="Pfam" id="PF00450">
    <property type="entry name" value="Peptidase_S10"/>
    <property type="match status" value="3"/>
</dbReference>
<dbReference type="InterPro" id="IPR018202">
    <property type="entry name" value="Ser_caboxypep_ser_AS"/>
</dbReference>
<dbReference type="PROSITE" id="PS00131">
    <property type="entry name" value="CARBOXYPEPT_SER_SER"/>
    <property type="match status" value="1"/>
</dbReference>
<dbReference type="InterPro" id="IPR029058">
    <property type="entry name" value="AB_hydrolase_fold"/>
</dbReference>
<keyword evidence="9" id="KW-1185">Reference proteome</keyword>
<dbReference type="Gene3D" id="3.40.50.1820">
    <property type="entry name" value="alpha/beta hydrolase"/>
    <property type="match status" value="1"/>
</dbReference>
<comment type="caution">
    <text evidence="8">The sequence shown here is derived from an EMBL/GenBank/DDBJ whole genome shotgun (WGS) entry which is preliminary data.</text>
</comment>
<dbReference type="PANTHER" id="PTHR11802:SF472">
    <property type="entry name" value="SERINE CARBOXYPEPTIDASE CPVL-RELATED"/>
    <property type="match status" value="1"/>
</dbReference>
<dbReference type="PANTHER" id="PTHR11802">
    <property type="entry name" value="SERINE PROTEASE FAMILY S10 SERINE CARBOXYPEPTIDASE"/>
    <property type="match status" value="1"/>
</dbReference>
<proteinExistence type="inferred from homology"/>
<keyword evidence="5 7" id="KW-0378">Hydrolase</keyword>
<comment type="similarity">
    <text evidence="1 7">Belongs to the peptidase S10 family.</text>
</comment>
<sequence length="458" mass="52276">MKPKLKDPPLLIWLQGGPGSSSMIGLFYENGPFRVNENMKLERQPFSWTDEYSVLFIDQLKFDQELQEDQKKEQAFFKRLAALDSSRMKSMDKSAASFENRIRTRAARYSNGYVKDQRGVASDLLVFLDQFYQRYPEVQNKELYLSGESYAGKYVPALAYGIMKVNEERCHHRDEGDGNDDGDNRDEVDDEIRVDVQAKFIFPLKGIIMGNSLTDPVSQIQVHADHAYFLGLLTRAQADEMRALQDKASQEAEIGQFLVSNSYRLELFELFKNATGGLNWFDIRKGSIPNDWSRMESFMNEGHIKEALNIFGPRTAYLEEQGVSPEEIHRVQEGRSKTHFYKDPFVAKAMEGDIMRSAAWMVSRLLQQGIKVLLHQGIFDFRDAVAGSNAWIEQLEWPGQGEFLKTEREIWVHEGKLAGYVIKVPGLSRVVLLGAGHLVPMDQGENALAMIKSFMESL</sequence>
<organism evidence="8 9">
    <name type="scientific">Modicella reniformis</name>
    <dbReference type="NCBI Taxonomy" id="1440133"/>
    <lineage>
        <taxon>Eukaryota</taxon>
        <taxon>Fungi</taxon>
        <taxon>Fungi incertae sedis</taxon>
        <taxon>Mucoromycota</taxon>
        <taxon>Mortierellomycotina</taxon>
        <taxon>Mortierellomycetes</taxon>
        <taxon>Mortierellales</taxon>
        <taxon>Mortierellaceae</taxon>
        <taxon>Modicella</taxon>
    </lineage>
</organism>
<evidence type="ECO:0000256" key="5">
    <source>
        <dbReference type="ARBA" id="ARBA00022801"/>
    </source>
</evidence>
<reference evidence="8" key="1">
    <citation type="journal article" date="2020" name="Fungal Divers.">
        <title>Resolving the Mortierellaceae phylogeny through synthesis of multi-gene phylogenetics and phylogenomics.</title>
        <authorList>
            <person name="Vandepol N."/>
            <person name="Liber J."/>
            <person name="Desiro A."/>
            <person name="Na H."/>
            <person name="Kennedy M."/>
            <person name="Barry K."/>
            <person name="Grigoriev I.V."/>
            <person name="Miller A.N."/>
            <person name="O'Donnell K."/>
            <person name="Stajich J.E."/>
            <person name="Bonito G."/>
        </authorList>
    </citation>
    <scope>NUCLEOTIDE SEQUENCE</scope>
    <source>
        <strain evidence="8">MES-2147</strain>
    </source>
</reference>
<dbReference type="EC" id="3.4.16.-" evidence="7"/>
<name>A0A9P6SSJ4_9FUNG</name>
<keyword evidence="3 7" id="KW-0645">Protease</keyword>
<dbReference type="InterPro" id="IPR001563">
    <property type="entry name" value="Peptidase_S10"/>
</dbReference>
<dbReference type="GO" id="GO:0004185">
    <property type="term" value="F:serine-type carboxypeptidase activity"/>
    <property type="evidence" value="ECO:0007669"/>
    <property type="project" value="UniProtKB-UniRule"/>
</dbReference>
<gene>
    <name evidence="8" type="ORF">BGZ65_007467</name>
</gene>
<evidence type="ECO:0000256" key="2">
    <source>
        <dbReference type="ARBA" id="ARBA00022645"/>
    </source>
</evidence>
<dbReference type="GO" id="GO:0006508">
    <property type="term" value="P:proteolysis"/>
    <property type="evidence" value="ECO:0007669"/>
    <property type="project" value="UniProtKB-KW"/>
</dbReference>
<dbReference type="Proteomes" id="UP000749646">
    <property type="component" value="Unassembled WGS sequence"/>
</dbReference>
<dbReference type="AlphaFoldDB" id="A0A9P6SSJ4"/>
<evidence type="ECO:0000313" key="9">
    <source>
        <dbReference type="Proteomes" id="UP000749646"/>
    </source>
</evidence>